<dbReference type="InterPro" id="IPR017853">
    <property type="entry name" value="GH"/>
</dbReference>
<dbReference type="InterPro" id="IPR001764">
    <property type="entry name" value="Glyco_hydro_3_N"/>
</dbReference>
<keyword evidence="10" id="KW-0131">Cell cycle</keyword>
<protein>
    <recommendedName>
        <fullName evidence="3">beta-N-acetylhexosaminidase</fullName>
        <ecNumber evidence="3">3.2.1.52</ecNumber>
    </recommendedName>
</protein>
<evidence type="ECO:0000256" key="8">
    <source>
        <dbReference type="ARBA" id="ARBA00022984"/>
    </source>
</evidence>
<keyword evidence="9 14" id="KW-0326">Glycosidase</keyword>
<accession>A0A3B0XNB4</accession>
<evidence type="ECO:0000256" key="3">
    <source>
        <dbReference type="ARBA" id="ARBA00012663"/>
    </source>
</evidence>
<evidence type="ECO:0000256" key="1">
    <source>
        <dbReference type="ARBA" id="ARBA00001231"/>
    </source>
</evidence>
<dbReference type="InterPro" id="IPR050226">
    <property type="entry name" value="NagZ_Beta-hexosaminidase"/>
</dbReference>
<evidence type="ECO:0000256" key="11">
    <source>
        <dbReference type="ARBA" id="ARBA00023316"/>
    </source>
</evidence>
<keyword evidence="8" id="KW-0573">Peptidoglycan synthesis</keyword>
<evidence type="ECO:0000256" key="4">
    <source>
        <dbReference type="ARBA" id="ARBA00022490"/>
    </source>
</evidence>
<keyword evidence="11" id="KW-0961">Cell wall biogenesis/degradation</keyword>
<keyword evidence="5" id="KW-0132">Cell division</keyword>
<evidence type="ECO:0000256" key="2">
    <source>
        <dbReference type="ARBA" id="ARBA00005336"/>
    </source>
</evidence>
<dbReference type="Gene3D" id="3.20.20.300">
    <property type="entry name" value="Glycoside hydrolase, family 3, N-terminal domain"/>
    <property type="match status" value="1"/>
</dbReference>
<dbReference type="GO" id="GO:0009254">
    <property type="term" value="P:peptidoglycan turnover"/>
    <property type="evidence" value="ECO:0007669"/>
    <property type="project" value="TreeGrafter"/>
</dbReference>
<dbReference type="GO" id="GO:0005975">
    <property type="term" value="P:carbohydrate metabolic process"/>
    <property type="evidence" value="ECO:0007669"/>
    <property type="project" value="InterPro"/>
</dbReference>
<dbReference type="AlphaFoldDB" id="A0A3B0XNB4"/>
<keyword evidence="6 14" id="KW-0378">Hydrolase</keyword>
<keyword evidence="4" id="KW-0963">Cytoplasm</keyword>
<dbReference type="PANTHER" id="PTHR30480:SF13">
    <property type="entry name" value="BETA-HEXOSAMINIDASE"/>
    <property type="match status" value="1"/>
</dbReference>
<proteinExistence type="inferred from homology"/>
<evidence type="ECO:0000256" key="9">
    <source>
        <dbReference type="ARBA" id="ARBA00023295"/>
    </source>
</evidence>
<gene>
    <name evidence="14" type="ORF">MNBD_GAMMA07-2155</name>
</gene>
<dbReference type="InterPro" id="IPR022956">
    <property type="entry name" value="Beta_hexosaminidase_bac"/>
</dbReference>
<dbReference type="GO" id="GO:0009252">
    <property type="term" value="P:peptidoglycan biosynthetic process"/>
    <property type="evidence" value="ECO:0007669"/>
    <property type="project" value="UniProtKB-KW"/>
</dbReference>
<dbReference type="InterPro" id="IPR036962">
    <property type="entry name" value="Glyco_hydro_3_N_sf"/>
</dbReference>
<dbReference type="NCBIfam" id="NF003740">
    <property type="entry name" value="PRK05337.1"/>
    <property type="match status" value="1"/>
</dbReference>
<organism evidence="14">
    <name type="scientific">hydrothermal vent metagenome</name>
    <dbReference type="NCBI Taxonomy" id="652676"/>
    <lineage>
        <taxon>unclassified sequences</taxon>
        <taxon>metagenomes</taxon>
        <taxon>ecological metagenomes</taxon>
    </lineage>
</organism>
<dbReference type="EC" id="3.2.1.52" evidence="3"/>
<keyword evidence="7" id="KW-0133">Cell shape</keyword>
<dbReference type="PROSITE" id="PS00775">
    <property type="entry name" value="GLYCOSYL_HYDROL_F3"/>
    <property type="match status" value="1"/>
</dbReference>
<dbReference type="GO" id="GO:0071555">
    <property type="term" value="P:cell wall organization"/>
    <property type="evidence" value="ECO:0007669"/>
    <property type="project" value="UniProtKB-KW"/>
</dbReference>
<dbReference type="InterPro" id="IPR019800">
    <property type="entry name" value="Glyco_hydro_3_AS"/>
</dbReference>
<dbReference type="EMBL" id="UOFF01000426">
    <property type="protein sequence ID" value="VAW57624.1"/>
    <property type="molecule type" value="Genomic_DNA"/>
</dbReference>
<evidence type="ECO:0000256" key="10">
    <source>
        <dbReference type="ARBA" id="ARBA00023306"/>
    </source>
</evidence>
<feature type="domain" description="Glycoside hydrolase family 3 N-terminal" evidence="13">
    <location>
        <begin position="8"/>
        <end position="296"/>
    </location>
</feature>
<evidence type="ECO:0000313" key="14">
    <source>
        <dbReference type="EMBL" id="VAW57624.1"/>
    </source>
</evidence>
<evidence type="ECO:0000256" key="5">
    <source>
        <dbReference type="ARBA" id="ARBA00022618"/>
    </source>
</evidence>
<evidence type="ECO:0000256" key="7">
    <source>
        <dbReference type="ARBA" id="ARBA00022960"/>
    </source>
</evidence>
<comment type="pathway">
    <text evidence="12">Cell wall biogenesis; peptidoglycan recycling.</text>
</comment>
<dbReference type="GO" id="GO:0004563">
    <property type="term" value="F:beta-N-acetylhexosaminidase activity"/>
    <property type="evidence" value="ECO:0007669"/>
    <property type="project" value="UniProtKB-EC"/>
</dbReference>
<comment type="catalytic activity">
    <reaction evidence="1">
        <text>Hydrolysis of terminal non-reducing N-acetyl-D-hexosamine residues in N-acetyl-beta-D-hexosaminides.</text>
        <dbReference type="EC" id="3.2.1.52"/>
    </reaction>
</comment>
<evidence type="ECO:0000256" key="12">
    <source>
        <dbReference type="ARBA" id="ARBA00037880"/>
    </source>
</evidence>
<dbReference type="SUPFAM" id="SSF51445">
    <property type="entry name" value="(Trans)glycosidases"/>
    <property type="match status" value="1"/>
</dbReference>
<evidence type="ECO:0000259" key="13">
    <source>
        <dbReference type="Pfam" id="PF00933"/>
    </source>
</evidence>
<sequence>MSLGPVMLDLVGIAITPEEREMLCHPQTGGVILFSRNYESPEQITKLVKEIHALRSPQLLVAVDHEGGRVQRFREGFTQIPAAGRVGDIYATDKFLAQQLAQDCGWLMAAECRAVGIDMSFAPVLDIDIGLSGVIGDRAYNASPVIIAELANAYMKGMQQAGMAATGKHFPGHGSVKEDSHIAQPIDNRPLNAIMAEDMRPFEHMIAHGLAAMMPAHVIYPAVDDKPAGYSSIWLQQILREKLNFQGVIFSDDLSMNAAGVSTEFSEKAEKALSAGCDMVLVCNHVEAAQQVLMSLEGYSNAASQTRLMTMQGREALTRQALMSSQRWKMVVEKLVRLNDDSE</sequence>
<dbReference type="GO" id="GO:0051301">
    <property type="term" value="P:cell division"/>
    <property type="evidence" value="ECO:0007669"/>
    <property type="project" value="UniProtKB-KW"/>
</dbReference>
<comment type="similarity">
    <text evidence="2">Belongs to the glycosyl hydrolase 3 family.</text>
</comment>
<dbReference type="HAMAP" id="MF_00364">
    <property type="entry name" value="NagZ"/>
    <property type="match status" value="1"/>
</dbReference>
<name>A0A3B0XNB4_9ZZZZ</name>
<dbReference type="PANTHER" id="PTHR30480">
    <property type="entry name" value="BETA-HEXOSAMINIDASE-RELATED"/>
    <property type="match status" value="1"/>
</dbReference>
<dbReference type="FunFam" id="3.20.20.300:FF:000001">
    <property type="entry name" value="Beta-hexosaminidase"/>
    <property type="match status" value="1"/>
</dbReference>
<reference evidence="14" key="1">
    <citation type="submission" date="2018-06" db="EMBL/GenBank/DDBJ databases">
        <authorList>
            <person name="Zhirakovskaya E."/>
        </authorList>
    </citation>
    <scope>NUCLEOTIDE SEQUENCE</scope>
</reference>
<dbReference type="Pfam" id="PF00933">
    <property type="entry name" value="Glyco_hydro_3"/>
    <property type="match status" value="1"/>
</dbReference>
<evidence type="ECO:0000256" key="6">
    <source>
        <dbReference type="ARBA" id="ARBA00022801"/>
    </source>
</evidence>
<dbReference type="GO" id="GO:0008360">
    <property type="term" value="P:regulation of cell shape"/>
    <property type="evidence" value="ECO:0007669"/>
    <property type="project" value="UniProtKB-KW"/>
</dbReference>